<feature type="transmembrane region" description="Helical" evidence="1">
    <location>
        <begin position="529"/>
        <end position="546"/>
    </location>
</feature>
<feature type="transmembrane region" description="Helical" evidence="1">
    <location>
        <begin position="46"/>
        <end position="67"/>
    </location>
</feature>
<proteinExistence type="predicted"/>
<organism evidence="2 3">
    <name type="scientific">Emticicia aquatica</name>
    <dbReference type="NCBI Taxonomy" id="1681835"/>
    <lineage>
        <taxon>Bacteria</taxon>
        <taxon>Pseudomonadati</taxon>
        <taxon>Bacteroidota</taxon>
        <taxon>Cytophagia</taxon>
        <taxon>Cytophagales</taxon>
        <taxon>Leadbetterellaceae</taxon>
        <taxon>Emticicia</taxon>
    </lineage>
</organism>
<keyword evidence="3" id="KW-1185">Reference proteome</keyword>
<sequence>MTLILNIFKTLTISEWLNIIGLCLLFVIQLFAFWRNKSKIVSRFWLKIGLNLLLWFSICMLVINPSWEKKADTSKVLIYSEKIDTQTIQQLKDSLQIGEVFSQKDFNRRVKENPNFVSKLGKIYFLGQDATPEILSKLSEHPISWIPKFGIDELQDIRWNGIIRKGEIQEINGKIELSEAKTMKIKWGNQVLDSLNLPKGFSSFNLRFPSFSIGQTSLNLELNQNLLQTIDYFTAKTLPQNILFILSNPDFESKTLADWLGKSGNKVEIQTTIAKNTVNNVSINKNTNKFTPDIIITDPSNASNSLVKKAFSEGKSVLFINLENPDLAAKSINQNLGTKWKLKKISNEENRQISQDLSAYPYQFETYALQKSILDYPIAIQKKMGKVSLSLLNETFQLKLSGDSLTYSKIWQSVFQALKPSNDNNIEIQAPIYQNINTEIALNSTNFQNHLSIEDDTIKTNQSALNQTVFKADYTFRKTGWQPLQDSLEIYVDGSQPSLARANLLKPYLKTGTISEGSEQQLTVKLTEWAWFLVILLILAGIWVEAKIG</sequence>
<keyword evidence="1" id="KW-1133">Transmembrane helix</keyword>
<reference evidence="2" key="1">
    <citation type="submission" date="2021-12" db="EMBL/GenBank/DDBJ databases">
        <authorList>
            <person name="Rodrigo-Torres L."/>
            <person name="Arahal R. D."/>
            <person name="Lucena T."/>
        </authorList>
    </citation>
    <scope>NUCLEOTIDE SEQUENCE</scope>
    <source>
        <strain evidence="2">CECT 8858</strain>
    </source>
</reference>
<comment type="caution">
    <text evidence="2">The sequence shown here is derived from an EMBL/GenBank/DDBJ whole genome shotgun (WGS) entry which is preliminary data.</text>
</comment>
<accession>A0ABM9AP07</accession>
<evidence type="ECO:0000313" key="3">
    <source>
        <dbReference type="Proteomes" id="UP000837932"/>
    </source>
</evidence>
<evidence type="ECO:0000256" key="1">
    <source>
        <dbReference type="SAM" id="Phobius"/>
    </source>
</evidence>
<protein>
    <recommendedName>
        <fullName evidence="4">Aerotolerance regulator N-terminal domain-containing protein</fullName>
    </recommendedName>
</protein>
<evidence type="ECO:0008006" key="4">
    <source>
        <dbReference type="Google" id="ProtNLM"/>
    </source>
</evidence>
<dbReference type="Proteomes" id="UP000837932">
    <property type="component" value="Unassembled WGS sequence"/>
</dbReference>
<feature type="transmembrane region" description="Helical" evidence="1">
    <location>
        <begin position="16"/>
        <end position="34"/>
    </location>
</feature>
<gene>
    <name evidence="2" type="ORF">EMA8858_01642</name>
</gene>
<keyword evidence="1" id="KW-0812">Transmembrane</keyword>
<dbReference type="EMBL" id="CAKLPY010000001">
    <property type="protein sequence ID" value="CAH0995519.1"/>
    <property type="molecule type" value="Genomic_DNA"/>
</dbReference>
<keyword evidence="1" id="KW-0472">Membrane</keyword>
<name>A0ABM9AP07_9BACT</name>
<evidence type="ECO:0000313" key="2">
    <source>
        <dbReference type="EMBL" id="CAH0995519.1"/>
    </source>
</evidence>